<dbReference type="InterPro" id="IPR022276">
    <property type="entry name" value="Conjug_transposon_TraK"/>
</dbReference>
<dbReference type="RefSeq" id="WP_106531274.1">
    <property type="nucleotide sequence ID" value="NZ_PYAW01000010.1"/>
</dbReference>
<gene>
    <name evidence="2" type="ORF">CLV51_11034</name>
</gene>
<reference evidence="2 3" key="1">
    <citation type="submission" date="2018-03" db="EMBL/GenBank/DDBJ databases">
        <title>Genomic Encyclopedia of Archaeal and Bacterial Type Strains, Phase II (KMG-II): from individual species to whole genera.</title>
        <authorList>
            <person name="Goeker M."/>
        </authorList>
    </citation>
    <scope>NUCLEOTIDE SEQUENCE [LARGE SCALE GENOMIC DNA]</scope>
    <source>
        <strain evidence="2 3">DSM 24859</strain>
    </source>
</reference>
<accession>A0A2P8H9C0</accession>
<feature type="transmembrane region" description="Helical" evidence="1">
    <location>
        <begin position="17"/>
        <end position="35"/>
    </location>
</feature>
<evidence type="ECO:0000313" key="3">
    <source>
        <dbReference type="Proteomes" id="UP000240971"/>
    </source>
</evidence>
<dbReference type="NCBIfam" id="TIGR03781">
    <property type="entry name" value="Bac_Flav_CT_K"/>
    <property type="match status" value="1"/>
</dbReference>
<dbReference type="AlphaFoldDB" id="A0A2P8H9C0"/>
<protein>
    <submittedName>
        <fullName evidence="2">Conjugative transposon TraK protein</fullName>
    </submittedName>
</protein>
<evidence type="ECO:0000256" key="1">
    <source>
        <dbReference type="SAM" id="Phobius"/>
    </source>
</evidence>
<keyword evidence="1" id="KW-0812">Transmembrane</keyword>
<name>A0A2P8H9C0_CHINA</name>
<keyword evidence="3" id="KW-1185">Reference proteome</keyword>
<comment type="caution">
    <text evidence="2">The sequence shown here is derived from an EMBL/GenBank/DDBJ whole genome shotgun (WGS) entry which is preliminary data.</text>
</comment>
<dbReference type="OrthoDB" id="1039148at2"/>
<keyword evidence="1" id="KW-1133">Transmembrane helix</keyword>
<evidence type="ECO:0000313" key="2">
    <source>
        <dbReference type="EMBL" id="PSL42818.1"/>
    </source>
</evidence>
<keyword evidence="1" id="KW-0472">Membrane</keyword>
<proteinExistence type="predicted"/>
<organism evidence="2 3">
    <name type="scientific">Chitinophaga niastensis</name>
    <dbReference type="NCBI Taxonomy" id="536980"/>
    <lineage>
        <taxon>Bacteria</taxon>
        <taxon>Pseudomonadati</taxon>
        <taxon>Bacteroidota</taxon>
        <taxon>Chitinophagia</taxon>
        <taxon>Chitinophagales</taxon>
        <taxon>Chitinophagaceae</taxon>
        <taxon>Chitinophaga</taxon>
    </lineage>
</organism>
<dbReference type="Proteomes" id="UP000240971">
    <property type="component" value="Unassembled WGS sequence"/>
</dbReference>
<dbReference type="EMBL" id="PYAW01000010">
    <property type="protein sequence ID" value="PSL42818.1"/>
    <property type="molecule type" value="Genomic_DNA"/>
</dbReference>
<sequence>MLTHLKNIDTSFRHIRLFSYVLIVANALTCCYVVYSCQQSIRLMQSKVLVIANSKLFQATAASREAFLPIEIKDHVETFHFNFYTLAPDELVIKKNVTKALYLADISAKEEYDNLKESGYYSSIVSANISQTIEPDSVSINLDTTPYQFTYFGKIKIVRSSSILIRSLITTGTIRITTPSDNNVHGMLIEKWRIIDNKDLSIQKR</sequence>